<dbReference type="GO" id="GO:0045087">
    <property type="term" value="P:innate immune response"/>
    <property type="evidence" value="ECO:0007669"/>
    <property type="project" value="TreeGrafter"/>
</dbReference>
<dbReference type="InterPro" id="IPR030385">
    <property type="entry name" value="G_IRG_dom"/>
</dbReference>
<dbReference type="KEGG" id="tmu:101346261"/>
<dbReference type="FunFam" id="3.40.50.300:FF:000541">
    <property type="entry name" value="Immunity related GTPase M"/>
    <property type="match status" value="1"/>
</dbReference>
<dbReference type="GO" id="GO:0005789">
    <property type="term" value="C:endoplasmic reticulum membrane"/>
    <property type="evidence" value="ECO:0007669"/>
    <property type="project" value="TreeGrafter"/>
</dbReference>
<evidence type="ECO:0000313" key="6">
    <source>
        <dbReference type="Proteomes" id="UP000248480"/>
    </source>
</evidence>
<name>A0A2Y9E6D1_TRIMA</name>
<organism evidence="6 7">
    <name type="scientific">Trichechus manatus latirostris</name>
    <name type="common">Florida manatee</name>
    <dbReference type="NCBI Taxonomy" id="127582"/>
    <lineage>
        <taxon>Eukaryota</taxon>
        <taxon>Metazoa</taxon>
        <taxon>Chordata</taxon>
        <taxon>Craniata</taxon>
        <taxon>Vertebrata</taxon>
        <taxon>Euteleostomi</taxon>
        <taxon>Mammalia</taxon>
        <taxon>Eutheria</taxon>
        <taxon>Afrotheria</taxon>
        <taxon>Sirenia</taxon>
        <taxon>Trichechidae</taxon>
        <taxon>Trichechus</taxon>
    </lineage>
</organism>
<keyword evidence="4" id="KW-0342">GTP-binding</keyword>
<dbReference type="InterPro" id="IPR007743">
    <property type="entry name" value="Immunity-related_GTPase-like"/>
</dbReference>
<dbReference type="SUPFAM" id="SSF52540">
    <property type="entry name" value="P-loop containing nucleoside triphosphate hydrolases"/>
    <property type="match status" value="1"/>
</dbReference>
<keyword evidence="6" id="KW-1185">Reference proteome</keyword>
<dbReference type="AlphaFoldDB" id="A0A2Y9E6D1"/>
<dbReference type="Proteomes" id="UP000248480">
    <property type="component" value="Unplaced"/>
</dbReference>
<dbReference type="GO" id="GO:0005525">
    <property type="term" value="F:GTP binding"/>
    <property type="evidence" value="ECO:0007669"/>
    <property type="project" value="UniProtKB-KW"/>
</dbReference>
<dbReference type="InParanoid" id="A0A2Y9E6D1"/>
<dbReference type="InterPro" id="IPR027417">
    <property type="entry name" value="P-loop_NTPase"/>
</dbReference>
<sequence length="451" mass="50905">MPPTPHLICGQVTPLPTDMEEYPVSPHTPFSASFPSAVPYHTGWSILPEAGAMSVEKALADGNLLEVVSVVEDTLKTASSTPVKIAVTGDSGNGMSSFINTLRGIGHEEEASAPTGVVRTTETPASYLSSDFPNVELWDLPGMGTSPQSLKEYVTEMEFNKYNLFIIIASEQFSMNHVMLAKTIEGMGKKFYIVWTKLDRDLSTSMLREEQLLKNIQENILEDLHKEQVCEPPIFLVSNFDPLLHDFPKLRNKLQMDLIHIRCDDPLQRLSHTFEEIINDKVTSLRARIYTESFQKTLGIQDPDDSEECLKTFKLLFGVDDESLQQVAQRMRTAATEYKNIMKSQELQTLSPQEQLIPWIHWNTAYYLRSIFSYIPFLGGFVTHYVRWVKHTLYLDMVAKDTKTILNKVLGDSIFLDEDRASGSSSQSCTFSTLSCREINPSTSMDLYTLS</sequence>
<evidence type="ECO:0000256" key="1">
    <source>
        <dbReference type="ARBA" id="ARBA00005429"/>
    </source>
</evidence>
<evidence type="ECO:0000256" key="4">
    <source>
        <dbReference type="ARBA" id="ARBA00023134"/>
    </source>
</evidence>
<accession>A0A2Y9E6D1</accession>
<dbReference type="STRING" id="127582.A0A2Y9E6D1"/>
<reference evidence="7" key="1">
    <citation type="submission" date="2025-08" db="UniProtKB">
        <authorList>
            <consortium name="RefSeq"/>
        </authorList>
    </citation>
    <scope>IDENTIFICATION</scope>
</reference>
<dbReference type="Pfam" id="PF05049">
    <property type="entry name" value="IIGP"/>
    <property type="match status" value="1"/>
</dbReference>
<dbReference type="GO" id="GO:0000045">
    <property type="term" value="P:autophagosome assembly"/>
    <property type="evidence" value="ECO:0007669"/>
    <property type="project" value="TreeGrafter"/>
</dbReference>
<evidence type="ECO:0000313" key="7">
    <source>
        <dbReference type="RefSeq" id="XP_004387253.2"/>
    </source>
</evidence>
<dbReference type="PANTHER" id="PTHR32341:SF9">
    <property type="entry name" value="IMMUNITY-RELATED GTPASE FAMILY M PROTEIN"/>
    <property type="match status" value="1"/>
</dbReference>
<feature type="domain" description="IRG-type G" evidence="5">
    <location>
        <begin position="81"/>
        <end position="257"/>
    </location>
</feature>
<dbReference type="GeneID" id="101346261"/>
<evidence type="ECO:0000256" key="3">
    <source>
        <dbReference type="ARBA" id="ARBA00022801"/>
    </source>
</evidence>
<dbReference type="InterPro" id="IPR051515">
    <property type="entry name" value="IRG"/>
</dbReference>
<evidence type="ECO:0000256" key="2">
    <source>
        <dbReference type="ARBA" id="ARBA00022741"/>
    </source>
</evidence>
<dbReference type="GO" id="GO:0035458">
    <property type="term" value="P:cellular response to interferon-beta"/>
    <property type="evidence" value="ECO:0007669"/>
    <property type="project" value="TreeGrafter"/>
</dbReference>
<dbReference type="PROSITE" id="PS51716">
    <property type="entry name" value="G_IRG"/>
    <property type="match status" value="1"/>
</dbReference>
<protein>
    <submittedName>
        <fullName evidence="7">Immunity-related GTPase family M protein 1-like</fullName>
    </submittedName>
</protein>
<proteinExistence type="inferred from homology"/>
<dbReference type="PANTHER" id="PTHR32341">
    <property type="entry name" value="INTERFERON-INDUCIBLE GTPASE"/>
    <property type="match status" value="1"/>
</dbReference>
<dbReference type="Gene3D" id="3.40.50.300">
    <property type="entry name" value="P-loop containing nucleotide triphosphate hydrolases"/>
    <property type="match status" value="1"/>
</dbReference>
<evidence type="ECO:0000259" key="5">
    <source>
        <dbReference type="PROSITE" id="PS51716"/>
    </source>
</evidence>
<keyword evidence="3" id="KW-0378">Hydrolase</keyword>
<gene>
    <name evidence="7" type="primary">LOC101346261</name>
</gene>
<comment type="similarity">
    <text evidence="1">Belongs to the TRAFAC class dynamin-like GTPase superfamily. IRG family.</text>
</comment>
<keyword evidence="2" id="KW-0547">Nucleotide-binding</keyword>
<dbReference type="GO" id="GO:0003924">
    <property type="term" value="F:GTPase activity"/>
    <property type="evidence" value="ECO:0007669"/>
    <property type="project" value="TreeGrafter"/>
</dbReference>
<dbReference type="RefSeq" id="XP_004387253.2">
    <property type="nucleotide sequence ID" value="XM_004387196.3"/>
</dbReference>